<feature type="modified residue" description="4-aspartylphosphate" evidence="3">
    <location>
        <position position="60"/>
    </location>
</feature>
<sequence>MNNLEKRIRVVVADDHPVMRDGLRAAIESAGDMDVVGEAGDGAEALARFRELDPDVTLLDLQMPNVDGLDAIAAICGENASARIVVLTTYPGDARAKRALALGATAYLLKSATREEILDAIRRAAAGRRAMTAEVASDVALHACSEMLTPRELAVLRLVATGHSNKEIAEQLNVSDDTIKARLQNAMGKLGASDRTHAVTLAVRRGFLDAP</sequence>
<dbReference type="AlphaFoldDB" id="A0A9X3YI12"/>
<keyword evidence="1 3" id="KW-0597">Phosphoprotein</keyword>
<keyword evidence="2" id="KW-0238">DNA-binding</keyword>
<feature type="domain" description="HTH luxR-type" evidence="4">
    <location>
        <begin position="141"/>
        <end position="206"/>
    </location>
</feature>
<dbReference type="PANTHER" id="PTHR43214">
    <property type="entry name" value="TWO-COMPONENT RESPONSE REGULATOR"/>
    <property type="match status" value="1"/>
</dbReference>
<dbReference type="PROSITE" id="PS50043">
    <property type="entry name" value="HTH_LUXR_2"/>
    <property type="match status" value="1"/>
</dbReference>
<dbReference type="PROSITE" id="PS00622">
    <property type="entry name" value="HTH_LUXR_1"/>
    <property type="match status" value="1"/>
</dbReference>
<evidence type="ECO:0000256" key="2">
    <source>
        <dbReference type="ARBA" id="ARBA00023125"/>
    </source>
</evidence>
<feature type="domain" description="Response regulatory" evidence="5">
    <location>
        <begin position="9"/>
        <end position="125"/>
    </location>
</feature>
<reference evidence="6" key="1">
    <citation type="submission" date="2023-02" db="EMBL/GenBank/DDBJ databases">
        <title>Tahibacter soli sp. nov. isolated from soil.</title>
        <authorList>
            <person name="Baek J.H."/>
            <person name="Lee J.K."/>
            <person name="Choi D.G."/>
            <person name="Jeon C.O."/>
        </authorList>
    </citation>
    <scope>NUCLEOTIDE SEQUENCE</scope>
    <source>
        <strain evidence="6">BL</strain>
    </source>
</reference>
<dbReference type="InterPro" id="IPR001789">
    <property type="entry name" value="Sig_transdc_resp-reg_receiver"/>
</dbReference>
<dbReference type="SMART" id="SM00448">
    <property type="entry name" value="REC"/>
    <property type="match status" value="1"/>
</dbReference>
<comment type="caution">
    <text evidence="6">The sequence shown here is derived from an EMBL/GenBank/DDBJ whole genome shotgun (WGS) entry which is preliminary data.</text>
</comment>
<dbReference type="SUPFAM" id="SSF52172">
    <property type="entry name" value="CheY-like"/>
    <property type="match status" value="1"/>
</dbReference>
<dbReference type="CDD" id="cd06170">
    <property type="entry name" value="LuxR_C_like"/>
    <property type="match status" value="1"/>
</dbReference>
<keyword evidence="7" id="KW-1185">Reference proteome</keyword>
<organism evidence="6 7">
    <name type="scientific">Tahibacter soli</name>
    <dbReference type="NCBI Taxonomy" id="2983605"/>
    <lineage>
        <taxon>Bacteria</taxon>
        <taxon>Pseudomonadati</taxon>
        <taxon>Pseudomonadota</taxon>
        <taxon>Gammaproteobacteria</taxon>
        <taxon>Lysobacterales</taxon>
        <taxon>Rhodanobacteraceae</taxon>
        <taxon>Tahibacter</taxon>
    </lineage>
</organism>
<dbReference type="GO" id="GO:0003677">
    <property type="term" value="F:DNA binding"/>
    <property type="evidence" value="ECO:0007669"/>
    <property type="project" value="UniProtKB-KW"/>
</dbReference>
<evidence type="ECO:0000313" key="6">
    <source>
        <dbReference type="EMBL" id="MDC8011450.1"/>
    </source>
</evidence>
<dbReference type="InterPro" id="IPR016032">
    <property type="entry name" value="Sig_transdc_resp-reg_C-effctor"/>
</dbReference>
<dbReference type="CDD" id="cd17535">
    <property type="entry name" value="REC_NarL-like"/>
    <property type="match status" value="1"/>
</dbReference>
<dbReference type="GO" id="GO:0006355">
    <property type="term" value="P:regulation of DNA-templated transcription"/>
    <property type="evidence" value="ECO:0007669"/>
    <property type="project" value="InterPro"/>
</dbReference>
<dbReference type="Proteomes" id="UP001139971">
    <property type="component" value="Unassembled WGS sequence"/>
</dbReference>
<dbReference type="PANTHER" id="PTHR43214:SF43">
    <property type="entry name" value="TWO-COMPONENT RESPONSE REGULATOR"/>
    <property type="match status" value="1"/>
</dbReference>
<dbReference type="RefSeq" id="WP_263545871.1">
    <property type="nucleotide sequence ID" value="NZ_JAOVZO020000003.1"/>
</dbReference>
<evidence type="ECO:0000259" key="4">
    <source>
        <dbReference type="PROSITE" id="PS50043"/>
    </source>
</evidence>
<dbReference type="SMART" id="SM00421">
    <property type="entry name" value="HTH_LUXR"/>
    <property type="match status" value="1"/>
</dbReference>
<name>A0A9X3YI12_9GAMM</name>
<dbReference type="GO" id="GO:0000160">
    <property type="term" value="P:phosphorelay signal transduction system"/>
    <property type="evidence" value="ECO:0007669"/>
    <property type="project" value="InterPro"/>
</dbReference>
<dbReference type="EMBL" id="JAOVZO020000003">
    <property type="protein sequence ID" value="MDC8011450.1"/>
    <property type="molecule type" value="Genomic_DNA"/>
</dbReference>
<dbReference type="InterPro" id="IPR058245">
    <property type="entry name" value="NreC/VraR/RcsB-like_REC"/>
</dbReference>
<evidence type="ECO:0000313" key="7">
    <source>
        <dbReference type="Proteomes" id="UP001139971"/>
    </source>
</evidence>
<dbReference type="Gene3D" id="3.40.50.2300">
    <property type="match status" value="1"/>
</dbReference>
<dbReference type="Pfam" id="PF00196">
    <property type="entry name" value="GerE"/>
    <property type="match status" value="1"/>
</dbReference>
<evidence type="ECO:0000259" key="5">
    <source>
        <dbReference type="PROSITE" id="PS50110"/>
    </source>
</evidence>
<dbReference type="Pfam" id="PF00072">
    <property type="entry name" value="Response_reg"/>
    <property type="match status" value="1"/>
</dbReference>
<dbReference type="PRINTS" id="PR00038">
    <property type="entry name" value="HTHLUXR"/>
</dbReference>
<dbReference type="InterPro" id="IPR011006">
    <property type="entry name" value="CheY-like_superfamily"/>
</dbReference>
<proteinExistence type="predicted"/>
<accession>A0A9X3YI12</accession>
<dbReference type="PROSITE" id="PS50110">
    <property type="entry name" value="RESPONSE_REGULATORY"/>
    <property type="match status" value="1"/>
</dbReference>
<protein>
    <submittedName>
        <fullName evidence="6">Response regulator transcription factor</fullName>
    </submittedName>
</protein>
<dbReference type="InterPro" id="IPR039420">
    <property type="entry name" value="WalR-like"/>
</dbReference>
<evidence type="ECO:0000256" key="1">
    <source>
        <dbReference type="ARBA" id="ARBA00022553"/>
    </source>
</evidence>
<gene>
    <name evidence="6" type="ORF">OD750_002690</name>
</gene>
<dbReference type="SUPFAM" id="SSF46894">
    <property type="entry name" value="C-terminal effector domain of the bipartite response regulators"/>
    <property type="match status" value="1"/>
</dbReference>
<dbReference type="InterPro" id="IPR000792">
    <property type="entry name" value="Tscrpt_reg_LuxR_C"/>
</dbReference>
<evidence type="ECO:0000256" key="3">
    <source>
        <dbReference type="PROSITE-ProRule" id="PRU00169"/>
    </source>
</evidence>